<keyword evidence="3 7" id="KW-0812">Transmembrane</keyword>
<comment type="similarity">
    <text evidence="6">Belongs to the ABC-4 integral membrane protein family.</text>
</comment>
<feature type="transmembrane region" description="Helical" evidence="7">
    <location>
        <begin position="405"/>
        <end position="428"/>
    </location>
</feature>
<evidence type="ECO:0000256" key="7">
    <source>
        <dbReference type="SAM" id="Phobius"/>
    </source>
</evidence>
<dbReference type="Proteomes" id="UP000756387">
    <property type="component" value="Unassembled WGS sequence"/>
</dbReference>
<feature type="transmembrane region" description="Helical" evidence="7">
    <location>
        <begin position="682"/>
        <end position="707"/>
    </location>
</feature>
<proteinExistence type="inferred from homology"/>
<evidence type="ECO:0000256" key="2">
    <source>
        <dbReference type="ARBA" id="ARBA00022475"/>
    </source>
</evidence>
<feature type="transmembrane region" description="Helical" evidence="7">
    <location>
        <begin position="228"/>
        <end position="257"/>
    </location>
</feature>
<comment type="subcellular location">
    <subcellularLocation>
        <location evidence="1">Cell membrane</location>
        <topology evidence="1">Multi-pass membrane protein</topology>
    </subcellularLocation>
</comment>
<keyword evidence="2" id="KW-1003">Cell membrane</keyword>
<evidence type="ECO:0000256" key="4">
    <source>
        <dbReference type="ARBA" id="ARBA00022989"/>
    </source>
</evidence>
<dbReference type="RefSeq" id="WP_193637928.1">
    <property type="nucleotide sequence ID" value="NZ_JADCSA010000006.1"/>
</dbReference>
<evidence type="ECO:0000256" key="3">
    <source>
        <dbReference type="ARBA" id="ARBA00022692"/>
    </source>
</evidence>
<keyword evidence="4 7" id="KW-1133">Transmembrane helix</keyword>
<name>A0ABR9RTW0_9ACTN</name>
<feature type="domain" description="ABC3 transporter permease C-terminal" evidence="8">
    <location>
        <begin position="235"/>
        <end position="354"/>
    </location>
</feature>
<dbReference type="EMBL" id="JADCSA010000006">
    <property type="protein sequence ID" value="MBE7324602.1"/>
    <property type="molecule type" value="Genomic_DNA"/>
</dbReference>
<keyword evidence="5 7" id="KW-0472">Membrane</keyword>
<evidence type="ECO:0000259" key="8">
    <source>
        <dbReference type="Pfam" id="PF02687"/>
    </source>
</evidence>
<feature type="transmembrane region" description="Helical" evidence="7">
    <location>
        <begin position="324"/>
        <end position="344"/>
    </location>
</feature>
<feature type="transmembrane region" description="Helical" evidence="7">
    <location>
        <begin position="769"/>
        <end position="793"/>
    </location>
</feature>
<organism evidence="9 10">
    <name type="scientific">Nocardioides malaquae</name>
    <dbReference type="NCBI Taxonomy" id="2773426"/>
    <lineage>
        <taxon>Bacteria</taxon>
        <taxon>Bacillati</taxon>
        <taxon>Actinomycetota</taxon>
        <taxon>Actinomycetes</taxon>
        <taxon>Propionibacteriales</taxon>
        <taxon>Nocardioidaceae</taxon>
        <taxon>Nocardioides</taxon>
    </lineage>
</organism>
<feature type="transmembrane region" description="Helical" evidence="7">
    <location>
        <begin position="728"/>
        <end position="757"/>
    </location>
</feature>
<keyword evidence="10" id="KW-1185">Reference proteome</keyword>
<feature type="transmembrane region" description="Helical" evidence="7">
    <location>
        <begin position="20"/>
        <end position="40"/>
    </location>
</feature>
<dbReference type="PANTHER" id="PTHR30572">
    <property type="entry name" value="MEMBRANE COMPONENT OF TRANSPORTER-RELATED"/>
    <property type="match status" value="1"/>
</dbReference>
<evidence type="ECO:0000313" key="10">
    <source>
        <dbReference type="Proteomes" id="UP000756387"/>
    </source>
</evidence>
<evidence type="ECO:0000313" key="9">
    <source>
        <dbReference type="EMBL" id="MBE7324602.1"/>
    </source>
</evidence>
<feature type="domain" description="ABC3 transporter permease C-terminal" evidence="8">
    <location>
        <begin position="687"/>
        <end position="803"/>
    </location>
</feature>
<reference evidence="9 10" key="1">
    <citation type="submission" date="2020-10" db="EMBL/GenBank/DDBJ databases">
        <title>Nocardioides sp. isolated from sludge.</title>
        <authorList>
            <person name="Zhang X."/>
        </authorList>
    </citation>
    <scope>NUCLEOTIDE SEQUENCE [LARGE SCALE GENOMIC DNA]</scope>
    <source>
        <strain evidence="9 10">Y6</strain>
    </source>
</reference>
<dbReference type="PANTHER" id="PTHR30572:SF4">
    <property type="entry name" value="ABC TRANSPORTER PERMEASE YTRF"/>
    <property type="match status" value="1"/>
</dbReference>
<evidence type="ECO:0000256" key="5">
    <source>
        <dbReference type="ARBA" id="ARBA00023136"/>
    </source>
</evidence>
<feature type="transmembrane region" description="Helical" evidence="7">
    <location>
        <begin position="375"/>
        <end position="393"/>
    </location>
</feature>
<comment type="caution">
    <text evidence="9">The sequence shown here is derived from an EMBL/GenBank/DDBJ whole genome shotgun (WGS) entry which is preliminary data.</text>
</comment>
<feature type="transmembrane region" description="Helical" evidence="7">
    <location>
        <begin position="463"/>
        <end position="486"/>
    </location>
</feature>
<dbReference type="Pfam" id="PF02687">
    <property type="entry name" value="FtsX"/>
    <property type="match status" value="2"/>
</dbReference>
<evidence type="ECO:0000256" key="6">
    <source>
        <dbReference type="ARBA" id="ARBA00038076"/>
    </source>
</evidence>
<sequence>MRTVLLASLRHHTRRYVASALAVIIGVAFIVTTEGLAGALRDGMTADVGKPYAGVDHVVHTDSEQVGALLAAADRGGFAAEPAAMTWETLRHDGRTHDVTVATAARHPDLRWQELLEGRHPTGRGEALVDERVVAAEVLAVGDEVVIGHGEAAVTTTVVGVAAAAVGVSSDLYLPWQDLSRLQPWVDAVLWNGPPDVATEVVGDAGAVSTADEYVAELQSRITQGVDVIALLVSFFAAIALGVAVLVIANTFAILFAQRARDFALLRCVGVTRRQLRRSIRLEALALGVVSSVLGVALGVGLSVVAAILVGARWEELGQASFRWWWIAAAMVFGVLVSIVAAWLPTRAATRVSPLAALRPLGGFDARSGAGRLRLLLGVLLLAGGGVLLAQAAERSTEGVELARMVAGGGVFFAGVLLLGPVVVPALVRLLGRLAGWGRGASVVRLATSNATRNPRRTATATASLMVGVTLTVAMLTGLGVISAAIDADNDASHPVDAIMVADGRAPYDDAVVAGVEQLGEVAEAVALPGVLATVGGQRVPVVGIGAGATDGAVVRDDDFDPFGDSEAVVSHLVVDAMAPRAQERYYETGLLSVTVDGTVHRVRAASDNSYGPGLLVPEETLAEWTDAPETRAVWVRAVDDADAGDLETGLARVGAEVGSSLVVGFAERAWVETQMKVLTGAALGLLSVGVVIALIGIVNTLGLSVLERTRENALLRAMGLTRSQLRRVLAVEGALLAGVASLLGVAVGLLFAWVGVKVMVVGLVEHSFAVPVPALLAILAAAGVLGTAASVLPARQATRVSPAAGLTAD</sequence>
<protein>
    <submittedName>
        <fullName evidence="9">ABC transporter permease</fullName>
    </submittedName>
</protein>
<dbReference type="InterPro" id="IPR050250">
    <property type="entry name" value="Macrolide_Exporter_MacB"/>
</dbReference>
<accession>A0ABR9RTW0</accession>
<feature type="transmembrane region" description="Helical" evidence="7">
    <location>
        <begin position="284"/>
        <end position="312"/>
    </location>
</feature>
<gene>
    <name evidence="9" type="ORF">IEQ44_08050</name>
</gene>
<dbReference type="InterPro" id="IPR003838">
    <property type="entry name" value="ABC3_permease_C"/>
</dbReference>
<evidence type="ECO:0000256" key="1">
    <source>
        <dbReference type="ARBA" id="ARBA00004651"/>
    </source>
</evidence>